<evidence type="ECO:0000313" key="1">
    <source>
        <dbReference type="EMBL" id="KAI5355075.1"/>
    </source>
</evidence>
<dbReference type="AlphaFoldDB" id="A0AAD4ZVI6"/>
<reference evidence="1 2" key="1">
    <citation type="journal article" date="2022" name="G3 (Bethesda)">
        <title>Whole-genome sequence and methylome profiling of the almond [Prunus dulcis (Mill.) D.A. Webb] cultivar 'Nonpareil'.</title>
        <authorList>
            <person name="D'Amico-Willman K.M."/>
            <person name="Ouma W.Z."/>
            <person name="Meulia T."/>
            <person name="Sideli G.M."/>
            <person name="Gradziel T.M."/>
            <person name="Fresnedo-Ramirez J."/>
        </authorList>
    </citation>
    <scope>NUCLEOTIDE SEQUENCE [LARGE SCALE GENOMIC DNA]</scope>
    <source>
        <strain evidence="1">Clone GOH B32 T37-40</strain>
    </source>
</reference>
<gene>
    <name evidence="1" type="ORF">L3X38_007970</name>
</gene>
<name>A0AAD4ZVI6_PRUDU</name>
<evidence type="ECO:0000313" key="2">
    <source>
        <dbReference type="Proteomes" id="UP001054821"/>
    </source>
</evidence>
<dbReference type="Proteomes" id="UP001054821">
    <property type="component" value="Chromosome 1"/>
</dbReference>
<organism evidence="1 2">
    <name type="scientific">Prunus dulcis</name>
    <name type="common">Almond</name>
    <name type="synonym">Amygdalus dulcis</name>
    <dbReference type="NCBI Taxonomy" id="3755"/>
    <lineage>
        <taxon>Eukaryota</taxon>
        <taxon>Viridiplantae</taxon>
        <taxon>Streptophyta</taxon>
        <taxon>Embryophyta</taxon>
        <taxon>Tracheophyta</taxon>
        <taxon>Spermatophyta</taxon>
        <taxon>Magnoliopsida</taxon>
        <taxon>eudicotyledons</taxon>
        <taxon>Gunneridae</taxon>
        <taxon>Pentapetalae</taxon>
        <taxon>rosids</taxon>
        <taxon>fabids</taxon>
        <taxon>Rosales</taxon>
        <taxon>Rosaceae</taxon>
        <taxon>Amygdaloideae</taxon>
        <taxon>Amygdaleae</taxon>
        <taxon>Prunus</taxon>
    </lineage>
</organism>
<accession>A0AAD4ZVI6</accession>
<dbReference type="EMBL" id="JAJFAZ020000001">
    <property type="protein sequence ID" value="KAI5355075.1"/>
    <property type="molecule type" value="Genomic_DNA"/>
</dbReference>
<protein>
    <submittedName>
        <fullName evidence="1">Uncharacterized protein</fullName>
    </submittedName>
</protein>
<sequence>MGNSPPTKMGMRISRNLLNGDGFDDGGGYGERGRRWYCHTQPLPDPLPSLVSHGPKVVMETIDSYGCFMGTELESNNLVAIKHIFWLTL</sequence>
<proteinExistence type="predicted"/>
<comment type="caution">
    <text evidence="1">The sequence shown here is derived from an EMBL/GenBank/DDBJ whole genome shotgun (WGS) entry which is preliminary data.</text>
</comment>
<keyword evidence="2" id="KW-1185">Reference proteome</keyword>